<reference evidence="5" key="1">
    <citation type="submission" date="2016-04" db="EMBL/GenBank/DDBJ databases">
        <authorList>
            <person name="Tagini F."/>
        </authorList>
    </citation>
    <scope>NUCLEOTIDE SEQUENCE [LARGE SCALE GENOMIC DNA]</scope>
    <source>
        <strain evidence="5">CHUV0807</strain>
    </source>
</reference>
<proteinExistence type="predicted"/>
<keyword evidence="2" id="KW-0732">Signal</keyword>
<evidence type="ECO:0000259" key="3">
    <source>
        <dbReference type="Pfam" id="PF01298"/>
    </source>
</evidence>
<evidence type="ECO:0000313" key="4">
    <source>
        <dbReference type="EMBL" id="SAM67945.1"/>
    </source>
</evidence>
<dbReference type="RefSeq" id="WP_079541438.1">
    <property type="nucleotide sequence ID" value="NZ_CP171111.1"/>
</dbReference>
<dbReference type="SUPFAM" id="SSF56925">
    <property type="entry name" value="OMPA-like"/>
    <property type="match status" value="1"/>
</dbReference>
<protein>
    <recommendedName>
        <fullName evidence="3">Transferrin-binding protein B C-lobe/N-lobe beta-barrel domain-containing protein</fullName>
    </recommendedName>
</protein>
<dbReference type="InterPro" id="IPR001677">
    <property type="entry name" value="TbpB_B_D"/>
</dbReference>
<evidence type="ECO:0000256" key="2">
    <source>
        <dbReference type="SAM" id="SignalP"/>
    </source>
</evidence>
<sequence>MKKSILAVFVSAAALTLSACGGGGDDDTQPVDPKATSSVPNQANSSGNVNQPSQPANTGKQTTSAAGAAFFADQNDLTTARPIGVSGDRDSVISINGHNITVARPEFEDQNFGTTSDDGKTRTITNGRNIMSYVRFGFHTEFGGAGNGKQHYVFALGDPTPTDKMPTSGDTYYIGLSTFAMGTNPEFRTGLSSFHVNFDEKTIDGEVYGDSRVNPIGLGGKINGNAFSGSKDGVEMQGHFYGPQAEQVGGIFKGTATDIPGIDEPTPVMGSFGARRL</sequence>
<feature type="compositionally biased region" description="Polar residues" evidence="1">
    <location>
        <begin position="35"/>
        <end position="63"/>
    </location>
</feature>
<feature type="region of interest" description="Disordered" evidence="1">
    <location>
        <begin position="19"/>
        <end position="63"/>
    </location>
</feature>
<dbReference type="Gene3D" id="2.40.160.90">
    <property type="match status" value="1"/>
</dbReference>
<evidence type="ECO:0000256" key="1">
    <source>
        <dbReference type="SAM" id="MobiDB-lite"/>
    </source>
</evidence>
<dbReference type="Pfam" id="PF01298">
    <property type="entry name" value="TbpB_B_D"/>
    <property type="match status" value="1"/>
</dbReference>
<feature type="domain" description="Transferrin-binding protein B C-lobe/N-lobe beta-barrel" evidence="3">
    <location>
        <begin position="165"/>
        <end position="276"/>
    </location>
</feature>
<feature type="chain" id="PRO_5008674961" description="Transferrin-binding protein B C-lobe/N-lobe beta-barrel domain-containing protein" evidence="2">
    <location>
        <begin position="20"/>
        <end position="277"/>
    </location>
</feature>
<organism evidence="4 5">
    <name type="scientific">Cardiobacterium hominis</name>
    <dbReference type="NCBI Taxonomy" id="2718"/>
    <lineage>
        <taxon>Bacteria</taxon>
        <taxon>Pseudomonadati</taxon>
        <taxon>Pseudomonadota</taxon>
        <taxon>Gammaproteobacteria</taxon>
        <taxon>Cardiobacteriales</taxon>
        <taxon>Cardiobacteriaceae</taxon>
        <taxon>Cardiobacterium</taxon>
    </lineage>
</organism>
<dbReference type="PROSITE" id="PS51257">
    <property type="entry name" value="PROKAR_LIPOPROTEIN"/>
    <property type="match status" value="1"/>
</dbReference>
<dbReference type="InterPro" id="IPR011250">
    <property type="entry name" value="OMP/PagP_B-barrel"/>
</dbReference>
<evidence type="ECO:0000313" key="5">
    <source>
        <dbReference type="Proteomes" id="UP000190837"/>
    </source>
</evidence>
<dbReference type="EMBL" id="FKLO01000064">
    <property type="protein sequence ID" value="SAM67945.1"/>
    <property type="molecule type" value="Genomic_DNA"/>
</dbReference>
<accession>A0A1C3H5P5</accession>
<gene>
    <name evidence="4" type="ORF">CHUV0807_1861</name>
</gene>
<dbReference type="Proteomes" id="UP000190837">
    <property type="component" value="Unassembled WGS sequence"/>
</dbReference>
<feature type="signal peptide" evidence="2">
    <location>
        <begin position="1"/>
        <end position="19"/>
    </location>
</feature>
<dbReference type="AlphaFoldDB" id="A0A1C3H5P5"/>
<name>A0A1C3H5P5_9GAMM</name>